<dbReference type="InterPro" id="IPR004839">
    <property type="entry name" value="Aminotransferase_I/II_large"/>
</dbReference>
<dbReference type="CDD" id="cd00609">
    <property type="entry name" value="AAT_like"/>
    <property type="match status" value="1"/>
</dbReference>
<feature type="chain" id="PRO_5042117625" evidence="3">
    <location>
        <begin position="22"/>
        <end position="429"/>
    </location>
</feature>
<feature type="region of interest" description="Disordered" evidence="2">
    <location>
        <begin position="29"/>
        <end position="51"/>
    </location>
</feature>
<reference evidence="5" key="1">
    <citation type="submission" date="2023-06" db="EMBL/GenBank/DDBJ databases">
        <title>Survivors Of The Sea: Transcriptome response of Skeletonema marinoi to long-term dormancy.</title>
        <authorList>
            <person name="Pinder M.I.M."/>
            <person name="Kourtchenko O."/>
            <person name="Robertson E.K."/>
            <person name="Larsson T."/>
            <person name="Maumus F."/>
            <person name="Osuna-Cruz C.M."/>
            <person name="Vancaester E."/>
            <person name="Stenow R."/>
            <person name="Vandepoele K."/>
            <person name="Ploug H."/>
            <person name="Bruchert V."/>
            <person name="Godhe A."/>
            <person name="Topel M."/>
        </authorList>
    </citation>
    <scope>NUCLEOTIDE SEQUENCE</scope>
    <source>
        <strain evidence="5">R05AC</strain>
    </source>
</reference>
<sequence>MSGVTGKSAVFFSALALVCIAQKKWNSKSRRRKQRAADGNGNGNHDISQRGQSLLTPTLPYIMDYLKCLQDHCDPYTNPRGHIPLCMSENKLIIELLGVRLLQIETASRAFSDTSVYCYNNTLGLPGAREALAYFLAKHFLFPERINMTFGMLCASSLISHLALCLAERGDAVLIPAPYYAAFDVDLKIISGCIAVPVHCKGNPSEGPTPRDLEDAALAAEAKGMRVRMLLITNPCNPIGTIYTPEVMKEAIEWARSRDMHTIVDEIYALSSFDGQFESILRTLNNELGDNVHHIWALSKDFGASGFRMGLCIHKMKNFFGVSHPMQMMIAEIFLDDNWVYDFLHQAREKIRYSYELCTRMLDEMVIPFFPAKAGIFVYADFSSLLPEPTAEGEAKFASLLLDAARIIMTPGAAQHDQSLACFVFVIVL</sequence>
<dbReference type="PANTHER" id="PTHR43795">
    <property type="entry name" value="BIFUNCTIONAL ASPARTATE AMINOTRANSFERASE AND GLUTAMATE/ASPARTATE-PREPHENATE AMINOTRANSFERASE-RELATED"/>
    <property type="match status" value="1"/>
</dbReference>
<dbReference type="SUPFAM" id="SSF53383">
    <property type="entry name" value="PLP-dependent transferases"/>
    <property type="match status" value="1"/>
</dbReference>
<dbReference type="Pfam" id="PF00155">
    <property type="entry name" value="Aminotran_1_2"/>
    <property type="match status" value="1"/>
</dbReference>
<accession>A0AAD8YFD6</accession>
<keyword evidence="5" id="KW-0456">Lyase</keyword>
<dbReference type="GO" id="GO:0030170">
    <property type="term" value="F:pyridoxal phosphate binding"/>
    <property type="evidence" value="ECO:0007669"/>
    <property type="project" value="InterPro"/>
</dbReference>
<protein>
    <submittedName>
        <fullName evidence="5">1-aminocyclopropane-1-carboxylate synthase</fullName>
        <ecNumber evidence="5">4.4.1.14</ecNumber>
    </submittedName>
</protein>
<dbReference type="PRINTS" id="PR00753">
    <property type="entry name" value="ACCSYNTHASE"/>
</dbReference>
<organism evidence="5 6">
    <name type="scientific">Skeletonema marinoi</name>
    <dbReference type="NCBI Taxonomy" id="267567"/>
    <lineage>
        <taxon>Eukaryota</taxon>
        <taxon>Sar</taxon>
        <taxon>Stramenopiles</taxon>
        <taxon>Ochrophyta</taxon>
        <taxon>Bacillariophyta</taxon>
        <taxon>Coscinodiscophyceae</taxon>
        <taxon>Thalassiosirophycidae</taxon>
        <taxon>Thalassiosirales</taxon>
        <taxon>Skeletonemataceae</taxon>
        <taxon>Skeletonema</taxon>
        <taxon>Skeletonema marinoi-dohrnii complex</taxon>
    </lineage>
</organism>
<dbReference type="Gene3D" id="3.40.640.10">
    <property type="entry name" value="Type I PLP-dependent aspartate aminotransferase-like (Major domain)"/>
    <property type="match status" value="1"/>
</dbReference>
<dbReference type="EC" id="4.4.1.14" evidence="5"/>
<name>A0AAD8YFD6_9STRA</name>
<keyword evidence="3" id="KW-0732">Signal</keyword>
<comment type="caution">
    <text evidence="5">The sequence shown here is derived from an EMBL/GenBank/DDBJ whole genome shotgun (WGS) entry which is preliminary data.</text>
</comment>
<evidence type="ECO:0000256" key="3">
    <source>
        <dbReference type="SAM" id="SignalP"/>
    </source>
</evidence>
<dbReference type="GO" id="GO:0008483">
    <property type="term" value="F:transaminase activity"/>
    <property type="evidence" value="ECO:0007669"/>
    <property type="project" value="TreeGrafter"/>
</dbReference>
<keyword evidence="6" id="KW-1185">Reference proteome</keyword>
<dbReference type="Gene3D" id="3.90.1150.10">
    <property type="entry name" value="Aspartate Aminotransferase, domain 1"/>
    <property type="match status" value="1"/>
</dbReference>
<dbReference type="AlphaFoldDB" id="A0AAD8YFD6"/>
<keyword evidence="1" id="KW-0663">Pyridoxal phosphate</keyword>
<evidence type="ECO:0000256" key="1">
    <source>
        <dbReference type="ARBA" id="ARBA00022898"/>
    </source>
</evidence>
<gene>
    <name evidence="5" type="ORF">QTG54_004478</name>
</gene>
<evidence type="ECO:0000313" key="5">
    <source>
        <dbReference type="EMBL" id="KAK1745187.1"/>
    </source>
</evidence>
<dbReference type="InterPro" id="IPR050478">
    <property type="entry name" value="Ethylene_sulfur-biosynth"/>
</dbReference>
<evidence type="ECO:0000259" key="4">
    <source>
        <dbReference type="Pfam" id="PF00155"/>
    </source>
</evidence>
<feature type="domain" description="Aminotransferase class I/classII large" evidence="4">
    <location>
        <begin position="109"/>
        <end position="414"/>
    </location>
</feature>
<dbReference type="GO" id="GO:0016847">
    <property type="term" value="F:1-aminocyclopropane-1-carboxylate synthase activity"/>
    <property type="evidence" value="ECO:0007669"/>
    <property type="project" value="UniProtKB-EC"/>
</dbReference>
<dbReference type="PANTHER" id="PTHR43795:SF39">
    <property type="entry name" value="AMINOTRANSFERASE CLASS I_CLASSII DOMAIN-CONTAINING PROTEIN"/>
    <property type="match status" value="1"/>
</dbReference>
<dbReference type="InterPro" id="IPR015424">
    <property type="entry name" value="PyrdxlP-dep_Trfase"/>
</dbReference>
<dbReference type="InterPro" id="IPR015422">
    <property type="entry name" value="PyrdxlP-dep_Trfase_small"/>
</dbReference>
<evidence type="ECO:0000256" key="2">
    <source>
        <dbReference type="SAM" id="MobiDB-lite"/>
    </source>
</evidence>
<dbReference type="Proteomes" id="UP001224775">
    <property type="component" value="Unassembled WGS sequence"/>
</dbReference>
<dbReference type="InterPro" id="IPR015421">
    <property type="entry name" value="PyrdxlP-dep_Trfase_major"/>
</dbReference>
<dbReference type="EMBL" id="JATAAI010000006">
    <property type="protein sequence ID" value="KAK1745187.1"/>
    <property type="molecule type" value="Genomic_DNA"/>
</dbReference>
<proteinExistence type="predicted"/>
<evidence type="ECO:0000313" key="6">
    <source>
        <dbReference type="Proteomes" id="UP001224775"/>
    </source>
</evidence>
<feature type="signal peptide" evidence="3">
    <location>
        <begin position="1"/>
        <end position="21"/>
    </location>
</feature>